<evidence type="ECO:0000313" key="2">
    <source>
        <dbReference type="EMBL" id="CAA9399061.1"/>
    </source>
</evidence>
<feature type="compositionally biased region" description="Basic residues" evidence="1">
    <location>
        <begin position="248"/>
        <end position="258"/>
    </location>
</feature>
<organism evidence="2">
    <name type="scientific">uncultured Rubellimicrobium sp</name>
    <dbReference type="NCBI Taxonomy" id="543078"/>
    <lineage>
        <taxon>Bacteria</taxon>
        <taxon>Pseudomonadati</taxon>
        <taxon>Pseudomonadota</taxon>
        <taxon>Alphaproteobacteria</taxon>
        <taxon>Rhodobacterales</taxon>
        <taxon>Roseobacteraceae</taxon>
        <taxon>Rubellimicrobium</taxon>
        <taxon>environmental samples</taxon>
    </lineage>
</organism>
<feature type="region of interest" description="Disordered" evidence="1">
    <location>
        <begin position="187"/>
        <end position="369"/>
    </location>
</feature>
<feature type="non-terminal residue" evidence="2">
    <location>
        <position position="1"/>
    </location>
</feature>
<feature type="compositionally biased region" description="Basic and acidic residues" evidence="1">
    <location>
        <begin position="259"/>
        <end position="269"/>
    </location>
</feature>
<protein>
    <submittedName>
        <fullName evidence="2">Chorismate synthase</fullName>
        <ecNumber evidence="2">4.2.3.5</ecNumber>
    </submittedName>
</protein>
<dbReference type="GO" id="GO:0004107">
    <property type="term" value="F:chorismate synthase activity"/>
    <property type="evidence" value="ECO:0007669"/>
    <property type="project" value="UniProtKB-EC"/>
</dbReference>
<dbReference type="EMBL" id="CADCUU010000125">
    <property type="protein sequence ID" value="CAA9399061.1"/>
    <property type="molecule type" value="Genomic_DNA"/>
</dbReference>
<evidence type="ECO:0000256" key="1">
    <source>
        <dbReference type="SAM" id="MobiDB-lite"/>
    </source>
</evidence>
<feature type="region of interest" description="Disordered" evidence="1">
    <location>
        <begin position="1"/>
        <end position="169"/>
    </location>
</feature>
<feature type="compositionally biased region" description="Basic and acidic residues" evidence="1">
    <location>
        <begin position="73"/>
        <end position="116"/>
    </location>
</feature>
<feature type="compositionally biased region" description="Basic residues" evidence="1">
    <location>
        <begin position="14"/>
        <end position="28"/>
    </location>
</feature>
<reference evidence="2" key="1">
    <citation type="submission" date="2020-02" db="EMBL/GenBank/DDBJ databases">
        <authorList>
            <person name="Meier V. D."/>
        </authorList>
    </citation>
    <scope>NUCLEOTIDE SEQUENCE</scope>
    <source>
        <strain evidence="2">AVDCRST_MAG15</strain>
    </source>
</reference>
<feature type="compositionally biased region" description="Basic and acidic residues" evidence="1">
    <location>
        <begin position="358"/>
        <end position="369"/>
    </location>
</feature>
<dbReference type="AlphaFoldDB" id="A0A6J4NYQ6"/>
<dbReference type="EC" id="4.2.3.5" evidence="2"/>
<feature type="compositionally biased region" description="Basic and acidic residues" evidence="1">
    <location>
        <begin position="232"/>
        <end position="247"/>
    </location>
</feature>
<feature type="non-terminal residue" evidence="2">
    <location>
        <position position="369"/>
    </location>
</feature>
<accession>A0A6J4NYQ6</accession>
<proteinExistence type="predicted"/>
<gene>
    <name evidence="2" type="ORF">AVDCRST_MAG15-980</name>
</gene>
<sequence>EPQQLRPSVPLYHLGRKPRTRAGRRRGRLPAGRAAIRRGDPALARPPPPRPKPEHDPAAGARRRANPVGRLRRRDDGHLHQPPDREHRPAVEGLRRHRPDLPARPRRPDLPPEVRRPRLPGRRAILRAGNGGAGRRRGHRAADAGHARARPAHQGLHGPDGREAHRPHTLRPVRGGAERLLVPRPRRRAGVGGVPGLAPQGRPQLGGRHDRGRGLGRARGPRRAGLWQARLRPRECDDVDQRRQGRGDRRRHGRGRPHGPRERRRDLLGRGEGAVLRLQQGGRHPGRHLHGTGDRGPVRGEAHLLHPVAPAVDPPRRHPRRGRHQGPPRSLRGHPRGPRGRGHDGARACRPPASGPWPDRRDARADRQL</sequence>
<feature type="compositionally biased region" description="Basic and acidic residues" evidence="1">
    <location>
        <begin position="291"/>
        <end position="304"/>
    </location>
</feature>
<feature type="compositionally biased region" description="Basic residues" evidence="1">
    <location>
        <begin position="317"/>
        <end position="340"/>
    </location>
</feature>
<name>A0A6J4NYQ6_9RHOB</name>
<keyword evidence="2" id="KW-0456">Lyase</keyword>